<evidence type="ECO:0000259" key="9">
    <source>
        <dbReference type="PROSITE" id="PS50011"/>
    </source>
</evidence>
<evidence type="ECO:0000313" key="11">
    <source>
        <dbReference type="Proteomes" id="UP000594262"/>
    </source>
</evidence>
<proteinExistence type="predicted"/>
<dbReference type="RefSeq" id="XP_066914965.1">
    <property type="nucleotide sequence ID" value="XM_067058864.1"/>
</dbReference>
<dbReference type="AlphaFoldDB" id="A0A7M5X5I8"/>
<dbReference type="Gene3D" id="1.10.510.10">
    <property type="entry name" value="Transferase(Phosphotransferase) domain 1"/>
    <property type="match status" value="1"/>
</dbReference>
<dbReference type="InterPro" id="IPR000719">
    <property type="entry name" value="Prot_kinase_dom"/>
</dbReference>
<evidence type="ECO:0000256" key="1">
    <source>
        <dbReference type="ARBA" id="ARBA00022527"/>
    </source>
</evidence>
<evidence type="ECO:0000256" key="8">
    <source>
        <dbReference type="SAM" id="MobiDB-lite"/>
    </source>
</evidence>
<keyword evidence="11" id="KW-1185">Reference proteome</keyword>
<dbReference type="Gene3D" id="3.30.200.20">
    <property type="entry name" value="Phosphorylase Kinase, domain 1"/>
    <property type="match status" value="1"/>
</dbReference>
<dbReference type="PROSITE" id="PS50011">
    <property type="entry name" value="PROTEIN_KINASE_DOM"/>
    <property type="match status" value="1"/>
</dbReference>
<dbReference type="OrthoDB" id="6029669at2759"/>
<feature type="compositionally biased region" description="Low complexity" evidence="8">
    <location>
        <begin position="518"/>
        <end position="532"/>
    </location>
</feature>
<evidence type="ECO:0000256" key="6">
    <source>
        <dbReference type="ARBA" id="ARBA00022840"/>
    </source>
</evidence>
<dbReference type="PANTHER" id="PTHR24055">
    <property type="entry name" value="MITOGEN-ACTIVATED PROTEIN KINASE"/>
    <property type="match status" value="1"/>
</dbReference>
<evidence type="ECO:0000256" key="3">
    <source>
        <dbReference type="ARBA" id="ARBA00022679"/>
    </source>
</evidence>
<keyword evidence="2" id="KW-0597">Phosphoprotein</keyword>
<dbReference type="GO" id="GO:0004707">
    <property type="term" value="F:MAP kinase activity"/>
    <property type="evidence" value="ECO:0007669"/>
    <property type="project" value="InterPro"/>
</dbReference>
<dbReference type="SMART" id="SM00220">
    <property type="entry name" value="S_TKc"/>
    <property type="match status" value="1"/>
</dbReference>
<dbReference type="InterPro" id="IPR008350">
    <property type="entry name" value="MAPK_ERK3/4"/>
</dbReference>
<keyword evidence="4" id="KW-0547">Nucleotide-binding</keyword>
<dbReference type="EnsemblMetazoa" id="CLYHEMT017744.1">
    <property type="protein sequence ID" value="CLYHEMP017744.1"/>
    <property type="gene ID" value="CLYHEMG017744"/>
</dbReference>
<keyword evidence="3" id="KW-0808">Transferase</keyword>
<keyword evidence="7" id="KW-0131">Cell cycle</keyword>
<sequence length="641" mass="72443">MPGNCEQFNTLSSLSSKFSDLKVIAGGGSGVVLSGVDKSLSESSLPDKDGSQVALKRLSLVGKGHCRVALRELRLLNRFVHENVVKTYKITDSNGSTIDDPTLENFKDLDSVYVVEELLDTDLHKVIERNGKLSLDTTKLFLYQLLRGLKYIHSANVIHRDIKPGNLFVNLDDLTLKIGDYGLARVFDNRYEHKGYLTAVVSTRYYRAPEVMKNLGDYSYPIDMWSCGCVFAEMLSGKILFSGENDLDQLNVICSAYGVTPDNLLTETSSFPEHLFVGLPPEAIDLLSRMLCLDPDERITITEALQHPFLSELHDPIDEPICEYPFQIEHEIDNLPVKILKRKILRNSCVSSYEKKSYHSSEENLFKDFDETFSCYCPTESVSRRNSKNTRNRLSVVTKFNSHGEEMWSSNTNSSVESPTHDYKRYQEDLPKITSESEVFLPSLQDAMSSCQVLIDEPFRDPGVCSRMYHEDDSAPVKSNQFLSADTSNDFSYFSDLSPVIDLSEPCYNLNEKKKDLNNNNGSNNTKVSNNNKMETAPFLGDHGRSSAISIESKKSPSLKKVRETTVKNGHTSTFTEIKFESSTPTNCKSIDELRDLNSEILRTLNERHTASKCNFQAMITDRLSNSSKHFSHWDSLKLWI</sequence>
<dbReference type="InterPro" id="IPR008271">
    <property type="entry name" value="Ser/Thr_kinase_AS"/>
</dbReference>
<dbReference type="PRINTS" id="PR01771">
    <property type="entry name" value="ERK3ERK4MAPK"/>
</dbReference>
<evidence type="ECO:0000256" key="4">
    <source>
        <dbReference type="ARBA" id="ARBA00022741"/>
    </source>
</evidence>
<dbReference type="Proteomes" id="UP000594262">
    <property type="component" value="Unplaced"/>
</dbReference>
<dbReference type="SUPFAM" id="SSF56112">
    <property type="entry name" value="Protein kinase-like (PK-like)"/>
    <property type="match status" value="1"/>
</dbReference>
<evidence type="ECO:0000313" key="10">
    <source>
        <dbReference type="EnsemblMetazoa" id="CLYHEMP017744.1"/>
    </source>
</evidence>
<feature type="domain" description="Protein kinase" evidence="9">
    <location>
        <begin position="18"/>
        <end position="310"/>
    </location>
</feature>
<dbReference type="GeneID" id="136802144"/>
<protein>
    <recommendedName>
        <fullName evidence="9">Protein kinase domain-containing protein</fullName>
    </recommendedName>
</protein>
<dbReference type="InterPro" id="IPR050117">
    <property type="entry name" value="MAPK"/>
</dbReference>
<dbReference type="PROSITE" id="PS00108">
    <property type="entry name" value="PROTEIN_KINASE_ST"/>
    <property type="match status" value="1"/>
</dbReference>
<keyword evidence="6" id="KW-0067">ATP-binding</keyword>
<keyword evidence="1" id="KW-0723">Serine/threonine-protein kinase</keyword>
<keyword evidence="5" id="KW-0418">Kinase</keyword>
<feature type="region of interest" description="Disordered" evidence="8">
    <location>
        <begin position="512"/>
        <end position="532"/>
    </location>
</feature>
<organism evidence="10 11">
    <name type="scientific">Clytia hemisphaerica</name>
    <dbReference type="NCBI Taxonomy" id="252671"/>
    <lineage>
        <taxon>Eukaryota</taxon>
        <taxon>Metazoa</taxon>
        <taxon>Cnidaria</taxon>
        <taxon>Hydrozoa</taxon>
        <taxon>Hydroidolina</taxon>
        <taxon>Leptothecata</taxon>
        <taxon>Obeliida</taxon>
        <taxon>Clytiidae</taxon>
        <taxon>Clytia</taxon>
    </lineage>
</organism>
<evidence type="ECO:0000256" key="5">
    <source>
        <dbReference type="ARBA" id="ARBA00022777"/>
    </source>
</evidence>
<evidence type="ECO:0000256" key="7">
    <source>
        <dbReference type="ARBA" id="ARBA00023306"/>
    </source>
</evidence>
<dbReference type="Pfam" id="PF00069">
    <property type="entry name" value="Pkinase"/>
    <property type="match status" value="1"/>
</dbReference>
<evidence type="ECO:0000256" key="2">
    <source>
        <dbReference type="ARBA" id="ARBA00022553"/>
    </source>
</evidence>
<dbReference type="GO" id="GO:0005524">
    <property type="term" value="F:ATP binding"/>
    <property type="evidence" value="ECO:0007669"/>
    <property type="project" value="UniProtKB-KW"/>
</dbReference>
<dbReference type="FunFam" id="1.10.510.10:FF:000624">
    <property type="entry name" value="Mitogen-activated protein kinase"/>
    <property type="match status" value="1"/>
</dbReference>
<dbReference type="InterPro" id="IPR011009">
    <property type="entry name" value="Kinase-like_dom_sf"/>
</dbReference>
<accession>A0A7M5X5I8</accession>
<name>A0A7M5X5I8_9CNID</name>
<reference evidence="10" key="1">
    <citation type="submission" date="2021-01" db="UniProtKB">
        <authorList>
            <consortium name="EnsemblMetazoa"/>
        </authorList>
    </citation>
    <scope>IDENTIFICATION</scope>
</reference>